<keyword evidence="3" id="KW-1185">Reference proteome</keyword>
<dbReference type="PANTHER" id="PTHR17630">
    <property type="entry name" value="DIENELACTONE HYDROLASE"/>
    <property type="match status" value="1"/>
</dbReference>
<dbReference type="Pfam" id="PF01738">
    <property type="entry name" value="DLH"/>
    <property type="match status" value="1"/>
</dbReference>
<proteinExistence type="predicted"/>
<organism evidence="2 3">
    <name type="scientific">Bionectria ochroleuca</name>
    <name type="common">Gliocladium roseum</name>
    <dbReference type="NCBI Taxonomy" id="29856"/>
    <lineage>
        <taxon>Eukaryota</taxon>
        <taxon>Fungi</taxon>
        <taxon>Dikarya</taxon>
        <taxon>Ascomycota</taxon>
        <taxon>Pezizomycotina</taxon>
        <taxon>Sordariomycetes</taxon>
        <taxon>Hypocreomycetidae</taxon>
        <taxon>Hypocreales</taxon>
        <taxon>Bionectriaceae</taxon>
        <taxon>Clonostachys</taxon>
    </lineage>
</organism>
<dbReference type="EMBL" id="CABFNS010000774">
    <property type="protein sequence ID" value="VUC27687.1"/>
    <property type="molecule type" value="Genomic_DNA"/>
</dbReference>
<evidence type="ECO:0000313" key="3">
    <source>
        <dbReference type="Proteomes" id="UP000766486"/>
    </source>
</evidence>
<protein>
    <recommendedName>
        <fullName evidence="1">Dienelactone hydrolase domain-containing protein</fullName>
    </recommendedName>
</protein>
<accession>A0ABY6U9B8</accession>
<name>A0ABY6U9B8_BIOOC</name>
<dbReference type="InterPro" id="IPR002925">
    <property type="entry name" value="Dienelactn_hydro"/>
</dbReference>
<evidence type="ECO:0000313" key="2">
    <source>
        <dbReference type="EMBL" id="VUC27687.1"/>
    </source>
</evidence>
<dbReference type="Proteomes" id="UP000766486">
    <property type="component" value="Unassembled WGS sequence"/>
</dbReference>
<sequence>MACPDCFRGFVHDYAEPTGTEIILHGIRTYSAGRREHHTSSSAIIFLTDVFGLNLVNNMLLADYFAAETGCTVLIPDLVPGGGIRPSCFEIMDTFVTPVKWWDIYGHVVRFISAIRMLGFFIPIALGTKAAYPRVLSYTRAVRANLPADGKLGVAGYCWGGLQSTKLSQEPATEGGSDRLVDAHYTAHPSSLKLPYDLIRSVEKFKVPLSLATGDGDLL</sequence>
<feature type="domain" description="Dienelactone hydrolase" evidence="1">
    <location>
        <begin position="30"/>
        <end position="217"/>
    </location>
</feature>
<dbReference type="InterPro" id="IPR029058">
    <property type="entry name" value="AB_hydrolase_fold"/>
</dbReference>
<reference evidence="2 3" key="1">
    <citation type="submission" date="2019-06" db="EMBL/GenBank/DDBJ databases">
        <authorList>
            <person name="Broberg M."/>
        </authorList>
    </citation>
    <scope>NUCLEOTIDE SEQUENCE [LARGE SCALE GENOMIC DNA]</scope>
</reference>
<dbReference type="PANTHER" id="PTHR17630:SF105">
    <property type="entry name" value="DIENELACTONE HYDROLASE FAMILY PROTEIN (AFU_ORTHOLOGUE AFUA_4G08790)"/>
    <property type="match status" value="1"/>
</dbReference>
<evidence type="ECO:0000259" key="1">
    <source>
        <dbReference type="Pfam" id="PF01738"/>
    </source>
</evidence>
<gene>
    <name evidence="2" type="ORF">CLO192961_LOCUS218177</name>
</gene>
<comment type="caution">
    <text evidence="2">The sequence shown here is derived from an EMBL/GenBank/DDBJ whole genome shotgun (WGS) entry which is preliminary data.</text>
</comment>
<dbReference type="Gene3D" id="3.40.50.1820">
    <property type="entry name" value="alpha/beta hydrolase"/>
    <property type="match status" value="1"/>
</dbReference>
<dbReference type="SUPFAM" id="SSF53474">
    <property type="entry name" value="alpha/beta-Hydrolases"/>
    <property type="match status" value="1"/>
</dbReference>